<reference evidence="2 3" key="1">
    <citation type="submission" date="2015-02" db="EMBL/GenBank/DDBJ databases">
        <title>Improved understanding of the partial-nitritation anammox process through 23 genomes representing the majority of the microbial community.</title>
        <authorList>
            <person name="Speth D.R."/>
            <person name="In T Zandt M."/>
            <person name="Guerrero Cruz S."/>
            <person name="Jetten M.S."/>
            <person name="Dutilh B.E."/>
        </authorList>
    </citation>
    <scope>NUCLEOTIDE SEQUENCE [LARGE SCALE GENOMIC DNA]</scope>
    <source>
        <strain evidence="2">OLB20</strain>
    </source>
</reference>
<proteinExistence type="predicted"/>
<dbReference type="Proteomes" id="UP000070457">
    <property type="component" value="Unassembled WGS sequence"/>
</dbReference>
<evidence type="ECO:0000256" key="1">
    <source>
        <dbReference type="SAM" id="Phobius"/>
    </source>
</evidence>
<dbReference type="Pfam" id="PF14079">
    <property type="entry name" value="DUF4260"/>
    <property type="match status" value="1"/>
</dbReference>
<gene>
    <name evidence="2" type="ORF">TR69_WS6001001025</name>
</gene>
<keyword evidence="1" id="KW-0812">Transmembrane</keyword>
<evidence type="ECO:0000313" key="2">
    <source>
        <dbReference type="EMBL" id="KXK27001.1"/>
    </source>
</evidence>
<evidence type="ECO:0000313" key="3">
    <source>
        <dbReference type="Proteomes" id="UP000070457"/>
    </source>
</evidence>
<organism evidence="2 3">
    <name type="scientific">candidate division WS6 bacterium OLB20</name>
    <dbReference type="NCBI Taxonomy" id="1617426"/>
    <lineage>
        <taxon>Bacteria</taxon>
        <taxon>Candidatus Dojkabacteria</taxon>
    </lineage>
</organism>
<comment type="caution">
    <text evidence="2">The sequence shown here is derived from an EMBL/GenBank/DDBJ whole genome shotgun (WGS) entry which is preliminary data.</text>
</comment>
<name>A0A136LZD2_9BACT</name>
<keyword evidence="1" id="KW-0472">Membrane</keyword>
<accession>A0A136LZD2</accession>
<dbReference type="EMBL" id="JYNZ01000003">
    <property type="protein sequence ID" value="KXK27001.1"/>
    <property type="molecule type" value="Genomic_DNA"/>
</dbReference>
<protein>
    <recommendedName>
        <fullName evidence="4">DUF4260 domain-containing protein</fullName>
    </recommendedName>
</protein>
<feature type="transmembrane region" description="Helical" evidence="1">
    <location>
        <begin position="26"/>
        <end position="52"/>
    </location>
</feature>
<sequence length="131" mass="14659">MYVRNGLGYNQCMATPLNTLLKSEEAFLFLLGILLFHLGGFAWWLFPLLLLVPDMSMLGYLAGDRNGAALYNTFHNRSAAVLLYITGKLSGLQLPELMGIILFSHIAMDRFFGFGLKRISGFKDTHLGKLK</sequence>
<evidence type="ECO:0008006" key="4">
    <source>
        <dbReference type="Google" id="ProtNLM"/>
    </source>
</evidence>
<keyword evidence="1" id="KW-1133">Transmembrane helix</keyword>
<dbReference type="InterPro" id="IPR025356">
    <property type="entry name" value="DUF4260"/>
</dbReference>
<dbReference type="AlphaFoldDB" id="A0A136LZD2"/>